<dbReference type="InterPro" id="IPR036322">
    <property type="entry name" value="WD40_repeat_dom_sf"/>
</dbReference>
<feature type="region of interest" description="Disordered" evidence="2">
    <location>
        <begin position="686"/>
        <end position="706"/>
    </location>
</feature>
<evidence type="ECO:0000256" key="2">
    <source>
        <dbReference type="SAM" id="MobiDB-lite"/>
    </source>
</evidence>
<dbReference type="GO" id="GO:0005847">
    <property type="term" value="C:mRNA cleavage and polyadenylation specificity factor complex"/>
    <property type="evidence" value="ECO:0007669"/>
    <property type="project" value="TreeGrafter"/>
</dbReference>
<dbReference type="EMBL" id="KL363202">
    <property type="protein sequence ID" value="KFD55153.1"/>
    <property type="molecule type" value="Genomic_DNA"/>
</dbReference>
<dbReference type="InterPro" id="IPR045245">
    <property type="entry name" value="Pfs2-like"/>
</dbReference>
<feature type="repeat" description="WD" evidence="1">
    <location>
        <begin position="286"/>
        <end position="312"/>
    </location>
</feature>
<dbReference type="GO" id="GO:0031124">
    <property type="term" value="P:mRNA 3'-end processing"/>
    <property type="evidence" value="ECO:0007669"/>
    <property type="project" value="InterPro"/>
</dbReference>
<dbReference type="Gene3D" id="2.130.10.10">
    <property type="entry name" value="YVTN repeat-like/Quinoprotein amine dehydrogenase"/>
    <property type="match status" value="2"/>
</dbReference>
<feature type="repeat" description="WD" evidence="1">
    <location>
        <begin position="330"/>
        <end position="371"/>
    </location>
</feature>
<feature type="repeat" description="WD" evidence="1">
    <location>
        <begin position="203"/>
        <end position="244"/>
    </location>
</feature>
<dbReference type="AlphaFoldDB" id="A0A085MD57"/>
<dbReference type="Proteomes" id="UP000030764">
    <property type="component" value="Unassembled WGS sequence"/>
</dbReference>
<reference evidence="3 5" key="1">
    <citation type="journal article" date="2014" name="Nat. Genet.">
        <title>Genome and transcriptome of the porcine whipworm Trichuris suis.</title>
        <authorList>
            <person name="Jex A.R."/>
            <person name="Nejsum P."/>
            <person name="Schwarz E.M."/>
            <person name="Hu L."/>
            <person name="Young N.D."/>
            <person name="Hall R.S."/>
            <person name="Korhonen P.K."/>
            <person name="Liao S."/>
            <person name="Thamsborg S."/>
            <person name="Xia J."/>
            <person name="Xu P."/>
            <person name="Wang S."/>
            <person name="Scheerlinck J.P."/>
            <person name="Hofmann A."/>
            <person name="Sternberg P.W."/>
            <person name="Wang J."/>
            <person name="Gasser R.B."/>
        </authorList>
    </citation>
    <scope>NUCLEOTIDE SEQUENCE [LARGE SCALE GENOMIC DNA]</scope>
    <source>
        <strain evidence="4">DCEP-RM93F</strain>
        <strain evidence="3">DCEP-RM93M</strain>
    </source>
</reference>
<dbReference type="PANTHER" id="PTHR22836:SF0">
    <property type="entry name" value="PRE-MRNA 3' END PROCESSING PROTEIN WDR33"/>
    <property type="match status" value="1"/>
</dbReference>
<feature type="repeat" description="WD" evidence="1">
    <location>
        <begin position="416"/>
        <end position="447"/>
    </location>
</feature>
<feature type="region of interest" description="Disordered" evidence="2">
    <location>
        <begin position="481"/>
        <end position="517"/>
    </location>
</feature>
<dbReference type="PANTHER" id="PTHR22836">
    <property type="entry name" value="WD40 REPEAT PROTEIN"/>
    <property type="match status" value="1"/>
</dbReference>
<feature type="compositionally biased region" description="Low complexity" evidence="2">
    <location>
        <begin position="486"/>
        <end position="505"/>
    </location>
</feature>
<evidence type="ECO:0000256" key="1">
    <source>
        <dbReference type="PROSITE-ProRule" id="PRU00221"/>
    </source>
</evidence>
<dbReference type="Pfam" id="PF00400">
    <property type="entry name" value="WD40"/>
    <property type="match status" value="6"/>
</dbReference>
<gene>
    <name evidence="3" type="ORF">M513_04071</name>
    <name evidence="4" type="ORF">M514_04071</name>
</gene>
<proteinExistence type="predicted"/>
<dbReference type="PROSITE" id="PS50082">
    <property type="entry name" value="WD_REPEATS_2"/>
    <property type="match status" value="6"/>
</dbReference>
<dbReference type="SMART" id="SM00320">
    <property type="entry name" value="WD40"/>
    <property type="match status" value="7"/>
</dbReference>
<keyword evidence="5" id="KW-1185">Reference proteome</keyword>
<feature type="region of interest" description="Disordered" evidence="2">
    <location>
        <begin position="743"/>
        <end position="863"/>
    </location>
</feature>
<dbReference type="CDD" id="cd00200">
    <property type="entry name" value="WD40"/>
    <property type="match status" value="1"/>
</dbReference>
<sequence length="863" mass="96482">MNESEYVNNANPYGYYGAMPMEMAAGMVRIPAPRFGHQGPVQMMYPPMGGQPPGGLLPHPVVNFNMPRLAYRFKAQPPPPPLEPDCYGRRMRRSASQARKQVDVTSSILNYIERRLWDDPARHGSFVTQPHILFAPDTFPIRCFGETSAECVMTRLIRSAVNKIKCPIFDLCWTPEGRRLITGGSSGEFTLWNGTAFNFETILQAHDSAVRAMIWSNNQQWMVTSDQDGYVKYWQANMNNVAMFQAHREAVRALSFAPSDLKFATGGDDSTSRIWDFKTLTEERVLRGHGSDVRAVDWHPSKGLLVTGSRDSQQPVKLWDPRTEACIRTLHFHKSGVTTVDFNANGNWLLTGSRDHLIKLIDIRSMDEIFTFKGHMKDVTSVAWHPIQEKVFVSGGADGSLIYWDTLSDHELTLIEGAHEQAIWALDWHPLGHILASGSNDNNTKFWTRNKPGDLLDDFYSAPQLYYDHNVRLSELGADKSQNQQAARPAGTAAATAAAKAPVVRNGPKDEPPNNVVPVTEMQKNMAPLSPEMMNSLREMFVEEELEQQTEEPKVVVGAEAKTIYEARHPNEPAQFTGYTWNINRNAEAESRKAKMPLLSPPQAQAEPVQPPPDHVQFAQPTHRYSNPLPTVNLPNNVVPTGSSAIESAPPMQDTYTERFESPRQHNVFQQGFDQSDAYVKMDSFSPSAAKKPNWSTDEPAPMNSQVYSGKAEENDLGHTGAGYQMRHRAEYTGYHQGGIPYPPPHWNHGTTSYSGPHARPPSTEVADSSSRTYEEQSDAMYPPYSAPPPYQEKQQEFVANNPLDSRSAPAVPPTSNYPVRGGSYSPTKRPAFQAPLLPNPYSNRGQLRARRRGGRASTYHPN</sequence>
<feature type="repeat" description="WD" evidence="1">
    <location>
        <begin position="244"/>
        <end position="285"/>
    </location>
</feature>
<organism evidence="3 5">
    <name type="scientific">Trichuris suis</name>
    <name type="common">pig whipworm</name>
    <dbReference type="NCBI Taxonomy" id="68888"/>
    <lineage>
        <taxon>Eukaryota</taxon>
        <taxon>Metazoa</taxon>
        <taxon>Ecdysozoa</taxon>
        <taxon>Nematoda</taxon>
        <taxon>Enoplea</taxon>
        <taxon>Dorylaimia</taxon>
        <taxon>Trichinellida</taxon>
        <taxon>Trichuridae</taxon>
        <taxon>Trichuris</taxon>
    </lineage>
</organism>
<keyword evidence="1" id="KW-0853">WD repeat</keyword>
<dbReference type="InterPro" id="IPR001680">
    <property type="entry name" value="WD40_rpt"/>
</dbReference>
<dbReference type="PROSITE" id="PS50294">
    <property type="entry name" value="WD_REPEATS_REGION"/>
    <property type="match status" value="5"/>
</dbReference>
<accession>A0A085MD57</accession>
<dbReference type="EMBL" id="KL367477">
    <property type="protein sequence ID" value="KFD72492.1"/>
    <property type="molecule type" value="Genomic_DNA"/>
</dbReference>
<dbReference type="Proteomes" id="UP000030758">
    <property type="component" value="Unassembled WGS sequence"/>
</dbReference>
<evidence type="ECO:0000313" key="5">
    <source>
        <dbReference type="Proteomes" id="UP000030764"/>
    </source>
</evidence>
<name>A0A085MD57_9BILA</name>
<protein>
    <submittedName>
        <fullName evidence="3">Uncharacterized protein</fullName>
    </submittedName>
</protein>
<evidence type="ECO:0000313" key="3">
    <source>
        <dbReference type="EMBL" id="KFD55153.1"/>
    </source>
</evidence>
<evidence type="ECO:0000313" key="4">
    <source>
        <dbReference type="EMBL" id="KFD72492.1"/>
    </source>
</evidence>
<dbReference type="SUPFAM" id="SSF50978">
    <property type="entry name" value="WD40 repeat-like"/>
    <property type="match status" value="1"/>
</dbReference>
<dbReference type="InterPro" id="IPR015943">
    <property type="entry name" value="WD40/YVTN_repeat-like_dom_sf"/>
</dbReference>
<feature type="repeat" description="WD" evidence="1">
    <location>
        <begin position="372"/>
        <end position="414"/>
    </location>
</feature>